<feature type="non-terminal residue" evidence="1">
    <location>
        <position position="110"/>
    </location>
</feature>
<comment type="caution">
    <text evidence="1">The sequence shown here is derived from an EMBL/GenBank/DDBJ whole genome shotgun (WGS) entry which is preliminary data.</text>
</comment>
<evidence type="ECO:0000313" key="1">
    <source>
        <dbReference type="EMBL" id="GAI27395.1"/>
    </source>
</evidence>
<name>X1NKR0_9ZZZZ</name>
<reference evidence="1" key="1">
    <citation type="journal article" date="2014" name="Front. Microbiol.">
        <title>High frequency of phylogenetically diverse reductive dehalogenase-homologous genes in deep subseafloor sedimentary metagenomes.</title>
        <authorList>
            <person name="Kawai M."/>
            <person name="Futagami T."/>
            <person name="Toyoda A."/>
            <person name="Takaki Y."/>
            <person name="Nishi S."/>
            <person name="Hori S."/>
            <person name="Arai W."/>
            <person name="Tsubouchi T."/>
            <person name="Morono Y."/>
            <person name="Uchiyama I."/>
            <person name="Ito T."/>
            <person name="Fujiyama A."/>
            <person name="Inagaki F."/>
            <person name="Takami H."/>
        </authorList>
    </citation>
    <scope>NUCLEOTIDE SEQUENCE</scope>
    <source>
        <strain evidence="1">Expedition CK06-06</strain>
    </source>
</reference>
<dbReference type="AlphaFoldDB" id="X1NKR0"/>
<accession>X1NKR0</accession>
<protein>
    <submittedName>
        <fullName evidence="1">Uncharacterized protein</fullName>
    </submittedName>
</protein>
<proteinExistence type="predicted"/>
<feature type="non-terminal residue" evidence="1">
    <location>
        <position position="1"/>
    </location>
</feature>
<dbReference type="EMBL" id="BARV01013905">
    <property type="protein sequence ID" value="GAI27395.1"/>
    <property type="molecule type" value="Genomic_DNA"/>
</dbReference>
<gene>
    <name evidence="1" type="ORF">S06H3_24743</name>
</gene>
<sequence>RKTKLDFDNGSWVPIDATYRQLQSMYNMWWPQPFDMSIYTDGHDANPFDTGFGWVTGMGAACGSGAMSNLSLNHAPTFGRTELIQVAGAGGHSETSTSWLIWMQGMMPHH</sequence>
<organism evidence="1">
    <name type="scientific">marine sediment metagenome</name>
    <dbReference type="NCBI Taxonomy" id="412755"/>
    <lineage>
        <taxon>unclassified sequences</taxon>
        <taxon>metagenomes</taxon>
        <taxon>ecological metagenomes</taxon>
    </lineage>
</organism>